<reference evidence="2" key="1">
    <citation type="journal article" date="2021" name="Genome Biol. Evol.">
        <title>A High-Quality Reference Genome for a Parasitic Bivalve with Doubly Uniparental Inheritance (Bivalvia: Unionida).</title>
        <authorList>
            <person name="Smith C.H."/>
        </authorList>
    </citation>
    <scope>NUCLEOTIDE SEQUENCE</scope>
    <source>
        <strain evidence="2">CHS0354</strain>
    </source>
</reference>
<name>A0AAE0TKA4_9BIVA</name>
<feature type="signal peptide" evidence="1">
    <location>
        <begin position="1"/>
        <end position="19"/>
    </location>
</feature>
<dbReference type="Proteomes" id="UP001195483">
    <property type="component" value="Unassembled WGS sequence"/>
</dbReference>
<feature type="chain" id="PRO_5041915080" description="Secreted protein" evidence="1">
    <location>
        <begin position="20"/>
        <end position="102"/>
    </location>
</feature>
<sequence length="102" mass="11835">MWNCCQFAMWTQFLTTVSLQCGRSSLQLSVCNVDTVPYNSQFAMWTQFLTTVSLQMWTQFLTTVSLQCGRSSLQLTAIAFITRYPFIKYISQRTFTLEMISL</sequence>
<dbReference type="EMBL" id="JAEAOA010000858">
    <property type="protein sequence ID" value="KAK3611934.1"/>
    <property type="molecule type" value="Genomic_DNA"/>
</dbReference>
<evidence type="ECO:0000256" key="1">
    <source>
        <dbReference type="SAM" id="SignalP"/>
    </source>
</evidence>
<evidence type="ECO:0000313" key="3">
    <source>
        <dbReference type="Proteomes" id="UP001195483"/>
    </source>
</evidence>
<reference evidence="2" key="3">
    <citation type="submission" date="2023-05" db="EMBL/GenBank/DDBJ databases">
        <authorList>
            <person name="Smith C.H."/>
        </authorList>
    </citation>
    <scope>NUCLEOTIDE SEQUENCE</scope>
    <source>
        <strain evidence="2">CHS0354</strain>
        <tissue evidence="2">Mantle</tissue>
    </source>
</reference>
<protein>
    <recommendedName>
        <fullName evidence="4">Secreted protein</fullName>
    </recommendedName>
</protein>
<keyword evidence="1" id="KW-0732">Signal</keyword>
<evidence type="ECO:0000313" key="2">
    <source>
        <dbReference type="EMBL" id="KAK3611934.1"/>
    </source>
</evidence>
<gene>
    <name evidence="2" type="ORF">CHS0354_014010</name>
</gene>
<evidence type="ECO:0008006" key="4">
    <source>
        <dbReference type="Google" id="ProtNLM"/>
    </source>
</evidence>
<accession>A0AAE0TKA4</accession>
<comment type="caution">
    <text evidence="2">The sequence shown here is derived from an EMBL/GenBank/DDBJ whole genome shotgun (WGS) entry which is preliminary data.</text>
</comment>
<reference evidence="2" key="2">
    <citation type="journal article" date="2021" name="Genome Biol. Evol.">
        <title>Developing a high-quality reference genome for a parasitic bivalve with doubly uniparental inheritance (Bivalvia: Unionida).</title>
        <authorList>
            <person name="Smith C.H."/>
        </authorList>
    </citation>
    <scope>NUCLEOTIDE SEQUENCE</scope>
    <source>
        <strain evidence="2">CHS0354</strain>
        <tissue evidence="2">Mantle</tissue>
    </source>
</reference>
<organism evidence="2 3">
    <name type="scientific">Potamilus streckersoni</name>
    <dbReference type="NCBI Taxonomy" id="2493646"/>
    <lineage>
        <taxon>Eukaryota</taxon>
        <taxon>Metazoa</taxon>
        <taxon>Spiralia</taxon>
        <taxon>Lophotrochozoa</taxon>
        <taxon>Mollusca</taxon>
        <taxon>Bivalvia</taxon>
        <taxon>Autobranchia</taxon>
        <taxon>Heteroconchia</taxon>
        <taxon>Palaeoheterodonta</taxon>
        <taxon>Unionida</taxon>
        <taxon>Unionoidea</taxon>
        <taxon>Unionidae</taxon>
        <taxon>Ambleminae</taxon>
        <taxon>Lampsilini</taxon>
        <taxon>Potamilus</taxon>
    </lineage>
</organism>
<proteinExistence type="predicted"/>
<keyword evidence="3" id="KW-1185">Reference proteome</keyword>
<dbReference type="AlphaFoldDB" id="A0AAE0TKA4"/>